<sequence length="366" mass="40311">MSYTPFYNYGQPPPQIYSQQPRMGQPGPSAYAPIYAPAANPYGAPTTPYAPAATQPFIPPTAMLETSPAQSQQLQTKNRPKRSHRAVTAPLPLKSALKKPGSSGTAPGPAATVPAVENFQSRRRTTSRVKPDKSVPSSTLPAAPEAMSYHMFVTFKGDSELLLENVLEGARKDIEKNIFPLWPHGAESQFRGEDWIIRFRNAPWNMNGPDVIMAWKLITALFTLFSNRGFSFMTSTRCTSAQPRMVFQSTTSDPVSTFFLGYLSRGGRRMTLINPPPHIAADFGPKLRAFLPNQLEVSQEDGALLIVDSATVKPSHFLMQLLRGLLDMGFELNATVPMARGGPLKMGSRRELLVFKGNPSKQQLFQ</sequence>
<proteinExistence type="predicted"/>
<feature type="compositionally biased region" description="Polar residues" evidence="1">
    <location>
        <begin position="67"/>
        <end position="77"/>
    </location>
</feature>
<feature type="region of interest" description="Disordered" evidence="1">
    <location>
        <begin position="1"/>
        <end position="29"/>
    </location>
</feature>
<dbReference type="EMBL" id="JARJCM010000033">
    <property type="protein sequence ID" value="KAJ7038218.1"/>
    <property type="molecule type" value="Genomic_DNA"/>
</dbReference>
<dbReference type="AlphaFoldDB" id="A0AAD6T2G8"/>
<evidence type="ECO:0000313" key="3">
    <source>
        <dbReference type="Proteomes" id="UP001218188"/>
    </source>
</evidence>
<dbReference type="Proteomes" id="UP001218188">
    <property type="component" value="Unassembled WGS sequence"/>
</dbReference>
<name>A0AAD6T2G8_9AGAR</name>
<evidence type="ECO:0000313" key="2">
    <source>
        <dbReference type="EMBL" id="KAJ7038218.1"/>
    </source>
</evidence>
<protein>
    <submittedName>
        <fullName evidence="2">Uncharacterized protein</fullName>
    </submittedName>
</protein>
<gene>
    <name evidence="2" type="ORF">C8F04DRAFT_1089944</name>
</gene>
<organism evidence="2 3">
    <name type="scientific">Mycena alexandri</name>
    <dbReference type="NCBI Taxonomy" id="1745969"/>
    <lineage>
        <taxon>Eukaryota</taxon>
        <taxon>Fungi</taxon>
        <taxon>Dikarya</taxon>
        <taxon>Basidiomycota</taxon>
        <taxon>Agaricomycotina</taxon>
        <taxon>Agaricomycetes</taxon>
        <taxon>Agaricomycetidae</taxon>
        <taxon>Agaricales</taxon>
        <taxon>Marasmiineae</taxon>
        <taxon>Mycenaceae</taxon>
        <taxon>Mycena</taxon>
    </lineage>
</organism>
<reference evidence="2" key="1">
    <citation type="submission" date="2023-03" db="EMBL/GenBank/DDBJ databases">
        <title>Massive genome expansion in bonnet fungi (Mycena s.s.) driven by repeated elements and novel gene families across ecological guilds.</title>
        <authorList>
            <consortium name="Lawrence Berkeley National Laboratory"/>
            <person name="Harder C.B."/>
            <person name="Miyauchi S."/>
            <person name="Viragh M."/>
            <person name="Kuo A."/>
            <person name="Thoen E."/>
            <person name="Andreopoulos B."/>
            <person name="Lu D."/>
            <person name="Skrede I."/>
            <person name="Drula E."/>
            <person name="Henrissat B."/>
            <person name="Morin E."/>
            <person name="Kohler A."/>
            <person name="Barry K."/>
            <person name="LaButti K."/>
            <person name="Morin E."/>
            <person name="Salamov A."/>
            <person name="Lipzen A."/>
            <person name="Mereny Z."/>
            <person name="Hegedus B."/>
            <person name="Baldrian P."/>
            <person name="Stursova M."/>
            <person name="Weitz H."/>
            <person name="Taylor A."/>
            <person name="Grigoriev I.V."/>
            <person name="Nagy L.G."/>
            <person name="Martin F."/>
            <person name="Kauserud H."/>
        </authorList>
    </citation>
    <scope>NUCLEOTIDE SEQUENCE</scope>
    <source>
        <strain evidence="2">CBHHK200</strain>
    </source>
</reference>
<keyword evidence="3" id="KW-1185">Reference proteome</keyword>
<accession>A0AAD6T2G8</accession>
<evidence type="ECO:0000256" key="1">
    <source>
        <dbReference type="SAM" id="MobiDB-lite"/>
    </source>
</evidence>
<feature type="compositionally biased region" description="Low complexity" evidence="1">
    <location>
        <begin position="104"/>
        <end position="116"/>
    </location>
</feature>
<comment type="caution">
    <text evidence="2">The sequence shown here is derived from an EMBL/GenBank/DDBJ whole genome shotgun (WGS) entry which is preliminary data.</text>
</comment>
<feature type="region of interest" description="Disordered" evidence="1">
    <location>
        <begin position="65"/>
        <end position="140"/>
    </location>
</feature>